<dbReference type="CDD" id="cd00090">
    <property type="entry name" value="HTH_ARSR"/>
    <property type="match status" value="1"/>
</dbReference>
<dbReference type="Proteomes" id="UP000199399">
    <property type="component" value="Unassembled WGS sequence"/>
</dbReference>
<dbReference type="InterPro" id="IPR019887">
    <property type="entry name" value="Tscrpt_reg_AsnC/Lrp_C"/>
</dbReference>
<dbReference type="InterPro" id="IPR011991">
    <property type="entry name" value="ArsR-like_HTH"/>
</dbReference>
<evidence type="ECO:0000313" key="5">
    <source>
        <dbReference type="EMBL" id="SDF11079.1"/>
    </source>
</evidence>
<keyword evidence="3" id="KW-0804">Transcription</keyword>
<keyword evidence="1" id="KW-0805">Transcription regulation</keyword>
<keyword evidence="2" id="KW-0238">DNA-binding</keyword>
<accession>A0A1G7IFK2</accession>
<dbReference type="GO" id="GO:0006355">
    <property type="term" value="P:regulation of DNA-templated transcription"/>
    <property type="evidence" value="ECO:0007669"/>
    <property type="project" value="UniProtKB-ARBA"/>
</dbReference>
<feature type="domain" description="HTH asnC-type" evidence="4">
    <location>
        <begin position="28"/>
        <end position="89"/>
    </location>
</feature>
<dbReference type="AlphaFoldDB" id="A0A1G7IFK2"/>
<proteinExistence type="predicted"/>
<dbReference type="Pfam" id="PF13412">
    <property type="entry name" value="HTH_24"/>
    <property type="match status" value="1"/>
</dbReference>
<name>A0A1G7IFK2_9RHOB</name>
<dbReference type="SUPFAM" id="SSF46785">
    <property type="entry name" value="Winged helix' DNA-binding domain"/>
    <property type="match status" value="1"/>
</dbReference>
<dbReference type="InterPro" id="IPR019888">
    <property type="entry name" value="Tscrpt_reg_AsnC-like"/>
</dbReference>
<dbReference type="Gene3D" id="1.10.10.10">
    <property type="entry name" value="Winged helix-like DNA-binding domain superfamily/Winged helix DNA-binding domain"/>
    <property type="match status" value="1"/>
</dbReference>
<evidence type="ECO:0000313" key="6">
    <source>
        <dbReference type="Proteomes" id="UP000199399"/>
    </source>
</evidence>
<dbReference type="InterPro" id="IPR036390">
    <property type="entry name" value="WH_DNA-bd_sf"/>
</dbReference>
<dbReference type="PROSITE" id="PS00519">
    <property type="entry name" value="HTH_ASNC_1"/>
    <property type="match status" value="1"/>
</dbReference>
<dbReference type="PANTHER" id="PTHR30154:SF34">
    <property type="entry name" value="TRANSCRIPTIONAL REGULATOR AZLB"/>
    <property type="match status" value="1"/>
</dbReference>
<dbReference type="STRING" id="218672.SAMN04489759_101373"/>
<dbReference type="InterPro" id="IPR036388">
    <property type="entry name" value="WH-like_DNA-bd_sf"/>
</dbReference>
<dbReference type="GO" id="GO:0005829">
    <property type="term" value="C:cytosol"/>
    <property type="evidence" value="ECO:0007669"/>
    <property type="project" value="TreeGrafter"/>
</dbReference>
<gene>
    <name evidence="5" type="ORF">SAMN04489759_101373</name>
</gene>
<dbReference type="GO" id="GO:0043200">
    <property type="term" value="P:response to amino acid"/>
    <property type="evidence" value="ECO:0007669"/>
    <property type="project" value="TreeGrafter"/>
</dbReference>
<dbReference type="SUPFAM" id="SSF54909">
    <property type="entry name" value="Dimeric alpha+beta barrel"/>
    <property type="match status" value="1"/>
</dbReference>
<evidence type="ECO:0000256" key="2">
    <source>
        <dbReference type="ARBA" id="ARBA00023125"/>
    </source>
</evidence>
<evidence type="ECO:0000259" key="4">
    <source>
        <dbReference type="PROSITE" id="PS50956"/>
    </source>
</evidence>
<dbReference type="PANTHER" id="PTHR30154">
    <property type="entry name" value="LEUCINE-RESPONSIVE REGULATORY PROTEIN"/>
    <property type="match status" value="1"/>
</dbReference>
<dbReference type="InterPro" id="IPR019885">
    <property type="entry name" value="Tscrpt_reg_HTH_AsnC-type_CS"/>
</dbReference>
<evidence type="ECO:0000256" key="3">
    <source>
        <dbReference type="ARBA" id="ARBA00023163"/>
    </source>
</evidence>
<dbReference type="GO" id="GO:0043565">
    <property type="term" value="F:sequence-specific DNA binding"/>
    <property type="evidence" value="ECO:0007669"/>
    <property type="project" value="InterPro"/>
</dbReference>
<dbReference type="EMBL" id="FNBP01000001">
    <property type="protein sequence ID" value="SDF11079.1"/>
    <property type="molecule type" value="Genomic_DNA"/>
</dbReference>
<dbReference type="SMART" id="SM00344">
    <property type="entry name" value="HTH_ASNC"/>
    <property type="match status" value="1"/>
</dbReference>
<dbReference type="PROSITE" id="PS50956">
    <property type="entry name" value="HTH_ASNC_2"/>
    <property type="match status" value="1"/>
</dbReference>
<dbReference type="InterPro" id="IPR000485">
    <property type="entry name" value="AsnC-type_HTH_dom"/>
</dbReference>
<dbReference type="Pfam" id="PF01037">
    <property type="entry name" value="AsnC_trans_reg"/>
    <property type="match status" value="1"/>
</dbReference>
<dbReference type="InterPro" id="IPR011008">
    <property type="entry name" value="Dimeric_a/b-barrel"/>
</dbReference>
<sequence length="185" mass="20325">MVGMITTIMTIDKPDGGSHETGMSFVKLDKRDIAVLSILSREGRIAKSALADKVNLSATACGERLARLETAGIITGYEAQVALRRIAPHVTVFVQAELGNHRAEAFQRFEAVIAQHDEIVQCWALGGGFDYLMQVVTRDIDSYQRLMDALLDQQAGLTRYFTYIVTKSVKSVPLPLSLLLPDGED</sequence>
<protein>
    <submittedName>
        <fullName evidence="5">Transcriptional regulator, AsnC family</fullName>
    </submittedName>
</protein>
<dbReference type="PRINTS" id="PR00033">
    <property type="entry name" value="HTHASNC"/>
</dbReference>
<organism evidence="5 6">
    <name type="scientific">Sulfitobacter delicatus</name>
    <dbReference type="NCBI Taxonomy" id="218672"/>
    <lineage>
        <taxon>Bacteria</taxon>
        <taxon>Pseudomonadati</taxon>
        <taxon>Pseudomonadota</taxon>
        <taxon>Alphaproteobacteria</taxon>
        <taxon>Rhodobacterales</taxon>
        <taxon>Roseobacteraceae</taxon>
        <taxon>Sulfitobacter</taxon>
    </lineage>
</organism>
<evidence type="ECO:0000256" key="1">
    <source>
        <dbReference type="ARBA" id="ARBA00023015"/>
    </source>
</evidence>
<keyword evidence="6" id="KW-1185">Reference proteome</keyword>
<dbReference type="Gene3D" id="3.30.70.920">
    <property type="match status" value="1"/>
</dbReference>
<reference evidence="6" key="1">
    <citation type="submission" date="2016-10" db="EMBL/GenBank/DDBJ databases">
        <authorList>
            <person name="Varghese N."/>
            <person name="Submissions S."/>
        </authorList>
    </citation>
    <scope>NUCLEOTIDE SEQUENCE [LARGE SCALE GENOMIC DNA]</scope>
    <source>
        <strain evidence="6">DSM 16477</strain>
    </source>
</reference>